<comment type="caution">
    <text evidence="1">The sequence shown here is derived from an EMBL/GenBank/DDBJ whole genome shotgun (WGS) entry which is preliminary data.</text>
</comment>
<evidence type="ECO:0000313" key="1">
    <source>
        <dbReference type="EMBL" id="OJE39919.1"/>
    </source>
</evidence>
<gene>
    <name evidence="1" type="ORF">BAQ49_02825</name>
</gene>
<dbReference type="AlphaFoldDB" id="A0AA44KSX1"/>
<dbReference type="EMBL" id="MACH01000127">
    <property type="protein sequence ID" value="OJE39919.1"/>
    <property type="molecule type" value="Genomic_DNA"/>
</dbReference>
<protein>
    <submittedName>
        <fullName evidence="1">Uncharacterized protein</fullName>
    </submittedName>
</protein>
<sequence length="59" mass="6926">MTENEIAQEVEELKGDIKEFRNEFTSFRTTMNGFCSEFRNNQTKTMGGTATWQQKEKLN</sequence>
<evidence type="ECO:0000313" key="2">
    <source>
        <dbReference type="Proteomes" id="UP000183185"/>
    </source>
</evidence>
<accession>A0AA44KSX1</accession>
<dbReference type="Proteomes" id="UP000183185">
    <property type="component" value="Unassembled WGS sequence"/>
</dbReference>
<reference evidence="1 2" key="1">
    <citation type="submission" date="2016-06" db="EMBL/GenBank/DDBJ databases">
        <title>First insights into the genetic diversity and population structure of in the Bacillus cereus group bacteria from diverse marine environments.</title>
        <authorList>
            <person name="Liu Y."/>
            <person name="Lai Q."/>
            <person name="Shao Z."/>
        </authorList>
    </citation>
    <scope>NUCLEOTIDE SEQUENCE [LARGE SCALE GENOMIC DNA]</scope>
    <source>
        <strain evidence="1 2">TD42</strain>
    </source>
</reference>
<proteinExistence type="predicted"/>
<name>A0AA44KSX1_9BACI</name>
<organism evidence="1 2">
    <name type="scientific">Bacillus proteolyticus</name>
    <dbReference type="NCBI Taxonomy" id="2026192"/>
    <lineage>
        <taxon>Bacteria</taxon>
        <taxon>Bacillati</taxon>
        <taxon>Bacillota</taxon>
        <taxon>Bacilli</taxon>
        <taxon>Bacillales</taxon>
        <taxon>Bacillaceae</taxon>
        <taxon>Bacillus</taxon>
        <taxon>Bacillus cereus group</taxon>
    </lineage>
</organism>
<dbReference type="RefSeq" id="WP_071747128.1">
    <property type="nucleotide sequence ID" value="NZ_MACH01000127.1"/>
</dbReference>